<dbReference type="NCBIfam" id="TIGR03696">
    <property type="entry name" value="Rhs_assc_core"/>
    <property type="match status" value="1"/>
</dbReference>
<dbReference type="RefSeq" id="WP_115274025.1">
    <property type="nucleotide sequence ID" value="NZ_UGUY01000001.1"/>
</dbReference>
<proteinExistence type="predicted"/>
<accession>A0A379KLN9</accession>
<protein>
    <submittedName>
        <fullName evidence="2">Yd repeat-containing protein</fullName>
    </submittedName>
</protein>
<dbReference type="InterPro" id="IPR022385">
    <property type="entry name" value="Rhs_assc_core"/>
</dbReference>
<organism evidence="2 3">
    <name type="scientific">Pseudomonas putida</name>
    <name type="common">Arthrobacter siderocapsulatus</name>
    <dbReference type="NCBI Taxonomy" id="303"/>
    <lineage>
        <taxon>Bacteria</taxon>
        <taxon>Pseudomonadati</taxon>
        <taxon>Pseudomonadota</taxon>
        <taxon>Gammaproteobacteria</taxon>
        <taxon>Pseudomonadales</taxon>
        <taxon>Pseudomonadaceae</taxon>
        <taxon>Pseudomonas</taxon>
    </lineage>
</organism>
<feature type="region of interest" description="Disordered" evidence="1">
    <location>
        <begin position="273"/>
        <end position="294"/>
    </location>
</feature>
<evidence type="ECO:0000313" key="3">
    <source>
        <dbReference type="Proteomes" id="UP000254602"/>
    </source>
</evidence>
<name>A0A379KLN9_PSEPU</name>
<evidence type="ECO:0000256" key="1">
    <source>
        <dbReference type="SAM" id="MobiDB-lite"/>
    </source>
</evidence>
<dbReference type="Gene3D" id="2.180.10.10">
    <property type="entry name" value="RHS repeat-associated core"/>
    <property type="match status" value="1"/>
</dbReference>
<gene>
    <name evidence="2" type="ORF">NCTC7914_02515</name>
</gene>
<dbReference type="AlphaFoldDB" id="A0A379KLN9"/>
<dbReference type="Proteomes" id="UP000254602">
    <property type="component" value="Unassembled WGS sequence"/>
</dbReference>
<dbReference type="SUPFAM" id="SSF56399">
    <property type="entry name" value="ADP-ribosylation"/>
    <property type="match status" value="1"/>
</dbReference>
<sequence length="321" mass="35656">MTAPKLKIFYKGNKLSTLYTSSAHQTVLSANDQNLCETTGLPSQTSLLATDAQESTVNILSESQTTIAYAPYGNDSRPSASPLLSRFTGQSWLPSAIGYMLGNGHRLFNPGLMRFHSADSLSPFERGGINAYAYCMNDPINRSDPSGMFSIVKFMTGGYSANKISRRLNQQNPNLTRREYKILEKRIASQKVKGMKETKAHQSEFGKKGEQRILNATLQEAILMSLTPVTIKGKTRYVRPANHRESIASINSTSWEDIENRFEKIKAASRSDVAPTSATLSSMPGQPSNTWPRIRPASQNFLDFTGNYIDKEVDRLRNIVS</sequence>
<feature type="compositionally biased region" description="Polar residues" evidence="1">
    <location>
        <begin position="274"/>
        <end position="294"/>
    </location>
</feature>
<reference evidence="2 3" key="1">
    <citation type="submission" date="2018-06" db="EMBL/GenBank/DDBJ databases">
        <authorList>
            <consortium name="Pathogen Informatics"/>
            <person name="Doyle S."/>
        </authorList>
    </citation>
    <scope>NUCLEOTIDE SEQUENCE [LARGE SCALE GENOMIC DNA]</scope>
    <source>
        <strain evidence="2 3">NCTC7914</strain>
    </source>
</reference>
<dbReference type="EMBL" id="UGUY01000001">
    <property type="protein sequence ID" value="SUD68384.1"/>
    <property type="molecule type" value="Genomic_DNA"/>
</dbReference>
<evidence type="ECO:0000313" key="2">
    <source>
        <dbReference type="EMBL" id="SUD68384.1"/>
    </source>
</evidence>